<protein>
    <recommendedName>
        <fullName evidence="3">Histidine kinase</fullName>
    </recommendedName>
</protein>
<accession>A0A1M5CF05</accession>
<gene>
    <name evidence="1" type="ORF">SAMN02745157_2328</name>
</gene>
<evidence type="ECO:0000313" key="1">
    <source>
        <dbReference type="EMBL" id="SHF53256.1"/>
    </source>
</evidence>
<dbReference type="EMBL" id="FQUP01000002">
    <property type="protein sequence ID" value="SHF53256.1"/>
    <property type="molecule type" value="Genomic_DNA"/>
</dbReference>
<dbReference type="STRING" id="1122133.SAMN02745157_2328"/>
<dbReference type="Proteomes" id="UP000184485">
    <property type="component" value="Unassembled WGS sequence"/>
</dbReference>
<evidence type="ECO:0000313" key="2">
    <source>
        <dbReference type="Proteomes" id="UP000184485"/>
    </source>
</evidence>
<proteinExistence type="predicted"/>
<organism evidence="1 2">
    <name type="scientific">Kaistia soli DSM 19436</name>
    <dbReference type="NCBI Taxonomy" id="1122133"/>
    <lineage>
        <taxon>Bacteria</taxon>
        <taxon>Pseudomonadati</taxon>
        <taxon>Pseudomonadota</taxon>
        <taxon>Alphaproteobacteria</taxon>
        <taxon>Hyphomicrobiales</taxon>
        <taxon>Kaistiaceae</taxon>
        <taxon>Kaistia</taxon>
    </lineage>
</organism>
<reference evidence="1 2" key="1">
    <citation type="submission" date="2016-11" db="EMBL/GenBank/DDBJ databases">
        <authorList>
            <person name="Jaros S."/>
            <person name="Januszkiewicz K."/>
            <person name="Wedrychowicz H."/>
        </authorList>
    </citation>
    <scope>NUCLEOTIDE SEQUENCE [LARGE SCALE GENOMIC DNA]</scope>
    <source>
        <strain evidence="1 2">DSM 19436</strain>
    </source>
</reference>
<sequence>MPTLSRFIMVLIVLGLAAFGAVYALATFVEPKQREITIRIPTDKLLKD</sequence>
<name>A0A1M5CF05_9HYPH</name>
<evidence type="ECO:0008006" key="3">
    <source>
        <dbReference type="Google" id="ProtNLM"/>
    </source>
</evidence>
<keyword evidence="2" id="KW-1185">Reference proteome</keyword>
<dbReference type="AlphaFoldDB" id="A0A1M5CF05"/>
<dbReference type="RefSeq" id="WP_175561820.1">
    <property type="nucleotide sequence ID" value="NZ_FQUP01000002.1"/>
</dbReference>